<dbReference type="GO" id="GO:0008654">
    <property type="term" value="P:phospholipid biosynthetic process"/>
    <property type="evidence" value="ECO:0007669"/>
    <property type="project" value="UniProtKB-KW"/>
</dbReference>
<comment type="subcellular location">
    <subcellularLocation>
        <location evidence="2">Endomembrane system</location>
        <topology evidence="2">Multi-pass membrane protein</topology>
    </subcellularLocation>
</comment>
<feature type="transmembrane region" description="Helical" evidence="16">
    <location>
        <begin position="217"/>
        <end position="248"/>
    </location>
</feature>
<dbReference type="Proteomes" id="UP000831684">
    <property type="component" value="Chromosome"/>
</dbReference>
<dbReference type="InterPro" id="IPR048254">
    <property type="entry name" value="CDP_ALCOHOL_P_TRANSF_CS"/>
</dbReference>
<evidence type="ECO:0000256" key="6">
    <source>
        <dbReference type="ARBA" id="ARBA00022516"/>
    </source>
</evidence>
<name>A0A9E7CWE6_9HYPH</name>
<dbReference type="EC" id="2.7.8.8" evidence="4"/>
<evidence type="ECO:0000259" key="17">
    <source>
        <dbReference type="Pfam" id="PF08009"/>
    </source>
</evidence>
<evidence type="ECO:0000256" key="13">
    <source>
        <dbReference type="ARBA" id="ARBA00023264"/>
    </source>
</evidence>
<dbReference type="GO" id="GO:0016020">
    <property type="term" value="C:membrane"/>
    <property type="evidence" value="ECO:0007669"/>
    <property type="project" value="InterPro"/>
</dbReference>
<dbReference type="PROSITE" id="PS00379">
    <property type="entry name" value="CDP_ALCOHOL_P_TRANSF"/>
    <property type="match status" value="1"/>
</dbReference>
<keyword evidence="10" id="KW-0443">Lipid metabolism</keyword>
<dbReference type="InterPro" id="IPR012616">
    <property type="entry name" value="CDP-OH_P_trans_C"/>
</dbReference>
<dbReference type="InterPro" id="IPR050324">
    <property type="entry name" value="CDP-alcohol_PTase-I"/>
</dbReference>
<evidence type="ECO:0000313" key="19">
    <source>
        <dbReference type="Proteomes" id="UP000831684"/>
    </source>
</evidence>
<evidence type="ECO:0000256" key="11">
    <source>
        <dbReference type="ARBA" id="ARBA00023136"/>
    </source>
</evidence>
<reference evidence="18" key="1">
    <citation type="submission" date="2021-09" db="EMBL/GenBank/DDBJ databases">
        <title>Network and meta-omics reveal the key degrader and cooperation patterns in an efficient 1,4-dioxane-degrading microbial community.</title>
        <authorList>
            <person name="Dai C."/>
        </authorList>
    </citation>
    <scope>NUCLEOTIDE SEQUENCE</scope>
    <source>
        <strain evidence="18">ZM13</strain>
    </source>
</reference>
<dbReference type="NCBIfam" id="TIGR00473">
    <property type="entry name" value="pssA"/>
    <property type="match status" value="1"/>
</dbReference>
<dbReference type="Pfam" id="PF08009">
    <property type="entry name" value="CDP-OH_P_tran_2"/>
    <property type="match status" value="1"/>
</dbReference>
<dbReference type="KEGG" id="apol:K9D25_19350"/>
<dbReference type="InterPro" id="IPR043130">
    <property type="entry name" value="CDP-OH_PTrfase_TM_dom"/>
</dbReference>
<evidence type="ECO:0000256" key="10">
    <source>
        <dbReference type="ARBA" id="ARBA00023098"/>
    </source>
</evidence>
<dbReference type="PANTHER" id="PTHR14269:SF61">
    <property type="entry name" value="CDP-DIACYLGLYCEROL--SERINE O-PHOSPHATIDYLTRANSFERASE"/>
    <property type="match status" value="1"/>
</dbReference>
<evidence type="ECO:0000256" key="2">
    <source>
        <dbReference type="ARBA" id="ARBA00004127"/>
    </source>
</evidence>
<keyword evidence="8 16" id="KW-0812">Transmembrane</keyword>
<protein>
    <recommendedName>
        <fullName evidence="5">CDP-diacylglycerol--serine O-phosphatidyltransferase</fullName>
        <ecNumber evidence="4">2.7.8.8</ecNumber>
    </recommendedName>
    <alternativeName>
        <fullName evidence="14">Phosphatidylserine synthase</fullName>
    </alternativeName>
</protein>
<dbReference type="GO" id="GO:0003882">
    <property type="term" value="F:CDP-diacylglycerol-serine O-phosphatidyltransferase activity"/>
    <property type="evidence" value="ECO:0007669"/>
    <property type="project" value="UniProtKB-EC"/>
</dbReference>
<dbReference type="PANTHER" id="PTHR14269">
    <property type="entry name" value="CDP-DIACYLGLYCEROL--GLYCEROL-3-PHOSPHATE 3-PHOSPHATIDYLTRANSFERASE-RELATED"/>
    <property type="match status" value="1"/>
</dbReference>
<feature type="transmembrane region" description="Helical" evidence="16">
    <location>
        <begin position="174"/>
        <end position="196"/>
    </location>
</feature>
<feature type="transmembrane region" description="Helical" evidence="16">
    <location>
        <begin position="27"/>
        <end position="49"/>
    </location>
</feature>
<proteinExistence type="inferred from homology"/>
<dbReference type="Pfam" id="PF01066">
    <property type="entry name" value="CDP-OH_P_transf"/>
    <property type="match status" value="1"/>
</dbReference>
<evidence type="ECO:0000256" key="3">
    <source>
        <dbReference type="ARBA" id="ARBA00010441"/>
    </source>
</evidence>
<keyword evidence="7 15" id="KW-0808">Transferase</keyword>
<comment type="similarity">
    <text evidence="3 15">Belongs to the CDP-alcohol phosphatidyltransferase class-I family.</text>
</comment>
<comment type="catalytic activity">
    <reaction evidence="1">
        <text>a CDP-1,2-diacyl-sn-glycerol + L-serine = a 1,2-diacyl-sn-glycero-3-phospho-L-serine + CMP + H(+)</text>
        <dbReference type="Rhea" id="RHEA:16913"/>
        <dbReference type="ChEBI" id="CHEBI:15378"/>
        <dbReference type="ChEBI" id="CHEBI:33384"/>
        <dbReference type="ChEBI" id="CHEBI:57262"/>
        <dbReference type="ChEBI" id="CHEBI:58332"/>
        <dbReference type="ChEBI" id="CHEBI:60377"/>
        <dbReference type="EC" id="2.7.8.8"/>
    </reaction>
</comment>
<evidence type="ECO:0000256" key="7">
    <source>
        <dbReference type="ARBA" id="ARBA00022679"/>
    </source>
</evidence>
<organism evidence="18 19">
    <name type="scientific">Ancylobacter polymorphus</name>
    <dbReference type="NCBI Taxonomy" id="223390"/>
    <lineage>
        <taxon>Bacteria</taxon>
        <taxon>Pseudomonadati</taxon>
        <taxon>Pseudomonadota</taxon>
        <taxon>Alphaproteobacteria</taxon>
        <taxon>Hyphomicrobiales</taxon>
        <taxon>Xanthobacteraceae</taxon>
        <taxon>Ancylobacter</taxon>
    </lineage>
</organism>
<keyword evidence="9 16" id="KW-1133">Transmembrane helix</keyword>
<dbReference type="RefSeq" id="WP_244377477.1">
    <property type="nucleotide sequence ID" value="NZ_CP083239.1"/>
</dbReference>
<evidence type="ECO:0000256" key="12">
    <source>
        <dbReference type="ARBA" id="ARBA00023209"/>
    </source>
</evidence>
<dbReference type="InterPro" id="IPR004533">
    <property type="entry name" value="CDP-diaglyc--ser_O-PTrfase"/>
</dbReference>
<dbReference type="AlphaFoldDB" id="A0A9E7CWE6"/>
<feature type="transmembrane region" description="Helical" evidence="16">
    <location>
        <begin position="144"/>
        <end position="168"/>
    </location>
</feature>
<keyword evidence="12" id="KW-0594">Phospholipid biosynthesis</keyword>
<keyword evidence="6" id="KW-0444">Lipid biosynthesis</keyword>
<feature type="domain" description="CDP-alcohol phosphatidyltransferase C-terminal" evidence="17">
    <location>
        <begin position="216"/>
        <end position="250"/>
    </location>
</feature>
<evidence type="ECO:0000256" key="15">
    <source>
        <dbReference type="RuleBase" id="RU003750"/>
    </source>
</evidence>
<feature type="transmembrane region" description="Helical" evidence="16">
    <location>
        <begin position="114"/>
        <end position="132"/>
    </location>
</feature>
<evidence type="ECO:0000256" key="8">
    <source>
        <dbReference type="ARBA" id="ARBA00022692"/>
    </source>
</evidence>
<evidence type="ECO:0000256" key="1">
    <source>
        <dbReference type="ARBA" id="ARBA00000287"/>
    </source>
</evidence>
<keyword evidence="13" id="KW-1208">Phospholipid metabolism</keyword>
<accession>A0A9E7CWE6</accession>
<sequence length="293" mass="31369">MADPFAPFEPNAPEPPRRRFQAVPLRVLLPNLVTLLALCAGLTGIRMAIEGRLELALGAIVLAAVLDGLDGRLARLLQGTSRFGAELDSLSDFVCFGVAPGLVLYMWGLETLGSVGWIAALAFAICAALRLARFNVMLEDPNKPAFAGDFFTGIPAPAGAICVLLPVYLELIGLPRLVASPAVAAFYCLVMALLMVSKLPAYSGKRLGARIPRDKVLPLFVCVVLFVAVLVTWPWAVLSVICVAYLAALPFSVMRYNKLAREYEQHRSRDNAAALHAAPLAGGAHEDRPGPLN</sequence>
<evidence type="ECO:0000256" key="16">
    <source>
        <dbReference type="SAM" id="Phobius"/>
    </source>
</evidence>
<dbReference type="Gene3D" id="1.20.120.1760">
    <property type="match status" value="1"/>
</dbReference>
<keyword evidence="11 16" id="KW-0472">Membrane</keyword>
<evidence type="ECO:0000256" key="9">
    <source>
        <dbReference type="ARBA" id="ARBA00022989"/>
    </source>
</evidence>
<evidence type="ECO:0000256" key="5">
    <source>
        <dbReference type="ARBA" id="ARBA00017171"/>
    </source>
</evidence>
<dbReference type="InterPro" id="IPR000462">
    <property type="entry name" value="CDP-OH_P_trans"/>
</dbReference>
<evidence type="ECO:0000256" key="4">
    <source>
        <dbReference type="ARBA" id="ARBA00013174"/>
    </source>
</evidence>
<dbReference type="EMBL" id="CP083239">
    <property type="protein sequence ID" value="UOK70839.1"/>
    <property type="molecule type" value="Genomic_DNA"/>
</dbReference>
<evidence type="ECO:0000256" key="14">
    <source>
        <dbReference type="ARBA" id="ARBA00032361"/>
    </source>
</evidence>
<dbReference type="GO" id="GO:0012505">
    <property type="term" value="C:endomembrane system"/>
    <property type="evidence" value="ECO:0007669"/>
    <property type="project" value="UniProtKB-SubCell"/>
</dbReference>
<evidence type="ECO:0000313" key="18">
    <source>
        <dbReference type="EMBL" id="UOK70839.1"/>
    </source>
</evidence>
<gene>
    <name evidence="18" type="primary">pssA</name>
    <name evidence="18" type="ORF">K9D25_19350</name>
</gene>